<dbReference type="EMBL" id="GG738897">
    <property type="protein sequence ID" value="EFC39782.1"/>
    <property type="molecule type" value="Genomic_DNA"/>
</dbReference>
<proteinExistence type="predicted"/>
<dbReference type="AlphaFoldDB" id="D2VTT5"/>
<dbReference type="Proteomes" id="UP000006671">
    <property type="component" value="Unassembled WGS sequence"/>
</dbReference>
<dbReference type="KEGG" id="ngr:NAEGRDRAFT_52195"/>
<reference evidence="1 2" key="1">
    <citation type="journal article" date="2010" name="Cell">
        <title>The genome of Naegleria gruberi illuminates early eukaryotic versatility.</title>
        <authorList>
            <person name="Fritz-Laylin L.K."/>
            <person name="Prochnik S.E."/>
            <person name="Ginger M.L."/>
            <person name="Dacks J.B."/>
            <person name="Carpenter M.L."/>
            <person name="Field M.C."/>
            <person name="Kuo A."/>
            <person name="Paredez A."/>
            <person name="Chapman J."/>
            <person name="Pham J."/>
            <person name="Shu S."/>
            <person name="Neupane R."/>
            <person name="Cipriano M."/>
            <person name="Mancuso J."/>
            <person name="Tu H."/>
            <person name="Salamov A."/>
            <person name="Lindquist E."/>
            <person name="Shapiro H."/>
            <person name="Lucas S."/>
            <person name="Grigoriev I.V."/>
            <person name="Cande W.Z."/>
            <person name="Fulton C."/>
            <person name="Rokhsar D.S."/>
            <person name="Dawson S.C."/>
        </authorList>
    </citation>
    <scope>NUCLEOTIDE SEQUENCE [LARGE SCALE GENOMIC DNA]</scope>
    <source>
        <strain evidence="1 2">NEG-M</strain>
    </source>
</reference>
<evidence type="ECO:0000313" key="2">
    <source>
        <dbReference type="Proteomes" id="UP000006671"/>
    </source>
</evidence>
<dbReference type="GeneID" id="8854257"/>
<evidence type="ECO:0000313" key="1">
    <source>
        <dbReference type="EMBL" id="EFC39782.1"/>
    </source>
</evidence>
<organism evidence="2">
    <name type="scientific">Naegleria gruberi</name>
    <name type="common">Amoeba</name>
    <dbReference type="NCBI Taxonomy" id="5762"/>
    <lineage>
        <taxon>Eukaryota</taxon>
        <taxon>Discoba</taxon>
        <taxon>Heterolobosea</taxon>
        <taxon>Tetramitia</taxon>
        <taxon>Eutetramitia</taxon>
        <taxon>Vahlkampfiidae</taxon>
        <taxon>Naegleria</taxon>
    </lineage>
</organism>
<gene>
    <name evidence="1" type="ORF">NAEGRDRAFT_52195</name>
</gene>
<dbReference type="RefSeq" id="XP_002672526.1">
    <property type="nucleotide sequence ID" value="XM_002672480.1"/>
</dbReference>
<dbReference type="InParanoid" id="D2VTT5"/>
<sequence length="305" mass="35730">MSSCPHNHQFNNDELSIITSFMHPCVLLINIQLVSKNFQLVIETHENYWKMCCEKYFNSGFFKWEEDLPFQVEKCDEFSSFHYKLFVAWSKSIPRILKVGRLPILSNNNCGSEHERSIFERYDPTRYATKHLTQLVILLNVFSLTKFRNNFYGHLENVNSFYRDFQSYDDKSDEESLLVDVNSEIIFHNLPFGAFCLMILSPNQSEKIKLVETLLMKQLPDETKDGADLVLSVSSPNPTNVSEEGVVSYFNSMTNSTDTRWTDDRDYGWERSWLPCSGAGFVTIYSFEEKKELKQVSMDRNYFYP</sequence>
<keyword evidence="2" id="KW-1185">Reference proteome</keyword>
<accession>D2VTT5</accession>
<protein>
    <submittedName>
        <fullName evidence="1">Predicted protein</fullName>
    </submittedName>
</protein>
<name>D2VTT5_NAEGR</name>
<dbReference type="VEuPathDB" id="AmoebaDB:NAEGRDRAFT_52195"/>